<dbReference type="GO" id="GO:0031624">
    <property type="term" value="F:ubiquitin conjugating enzyme binding"/>
    <property type="evidence" value="ECO:0007669"/>
    <property type="project" value="TreeGrafter"/>
</dbReference>
<dbReference type="InterPro" id="IPR001841">
    <property type="entry name" value="Znf_RING"/>
</dbReference>
<dbReference type="EMBL" id="CAACVG010003884">
    <property type="protein sequence ID" value="VEN37897.1"/>
    <property type="molecule type" value="Genomic_DNA"/>
</dbReference>
<dbReference type="FunFam" id="3.30.40.10:FF:000041">
    <property type="entry name" value="E3 ubiquitin-protein ligase SINAT3"/>
    <property type="match status" value="2"/>
</dbReference>
<dbReference type="Pfam" id="PF21362">
    <property type="entry name" value="Sina_RING"/>
    <property type="match status" value="1"/>
</dbReference>
<proteinExistence type="inferred from homology"/>
<keyword evidence="8" id="KW-0833">Ubl conjugation pathway</keyword>
<dbReference type="PROSITE" id="PS51081">
    <property type="entry name" value="ZF_SIAH"/>
    <property type="match status" value="2"/>
</dbReference>
<keyword evidence="9" id="KW-0862">Zinc</keyword>
<dbReference type="PANTHER" id="PTHR45877:SF2">
    <property type="entry name" value="E3 UBIQUITIN-PROTEIN LIGASE SINA-RELATED"/>
    <property type="match status" value="1"/>
</dbReference>
<evidence type="ECO:0000256" key="5">
    <source>
        <dbReference type="ARBA" id="ARBA00022679"/>
    </source>
</evidence>
<dbReference type="Proteomes" id="UP000410492">
    <property type="component" value="Unassembled WGS sequence"/>
</dbReference>
<evidence type="ECO:0000256" key="2">
    <source>
        <dbReference type="ARBA" id="ARBA00004906"/>
    </source>
</evidence>
<dbReference type="UniPathway" id="UPA00143"/>
<evidence type="ECO:0000259" key="11">
    <source>
        <dbReference type="PROSITE" id="PS50089"/>
    </source>
</evidence>
<evidence type="ECO:0000256" key="6">
    <source>
        <dbReference type="ARBA" id="ARBA00022723"/>
    </source>
</evidence>
<feature type="domain" description="RING-type" evidence="11">
    <location>
        <begin position="270"/>
        <end position="305"/>
    </location>
</feature>
<dbReference type="SUPFAM" id="SSF57850">
    <property type="entry name" value="RING/U-box"/>
    <property type="match status" value="1"/>
</dbReference>
<keyword evidence="7 10" id="KW-0863">Zinc-finger</keyword>
<dbReference type="InterPro" id="IPR049548">
    <property type="entry name" value="Sina-like_RING"/>
</dbReference>
<name>A0A653BQL4_CALMS</name>
<protein>
    <recommendedName>
        <fullName evidence="4">RING-type E3 ubiquitin transferase</fullName>
        <ecNumber evidence="4">2.3.2.27</ecNumber>
    </recommendedName>
</protein>
<evidence type="ECO:0000313" key="13">
    <source>
        <dbReference type="EMBL" id="VEN37897.1"/>
    </source>
</evidence>
<dbReference type="Gene3D" id="3.30.40.10">
    <property type="entry name" value="Zinc/RING finger domain, C3HC4 (zinc finger)"/>
    <property type="match status" value="3"/>
</dbReference>
<dbReference type="InterPro" id="IPR013083">
    <property type="entry name" value="Znf_RING/FYVE/PHD"/>
</dbReference>
<evidence type="ECO:0000256" key="4">
    <source>
        <dbReference type="ARBA" id="ARBA00012483"/>
    </source>
</evidence>
<dbReference type="AlphaFoldDB" id="A0A653BQL4"/>
<feature type="domain" description="SIAH-type" evidence="12">
    <location>
        <begin position="322"/>
        <end position="380"/>
    </location>
</feature>
<dbReference type="PROSITE" id="PS50089">
    <property type="entry name" value="ZF_RING_2"/>
    <property type="match status" value="1"/>
</dbReference>
<evidence type="ECO:0000256" key="9">
    <source>
        <dbReference type="ARBA" id="ARBA00022833"/>
    </source>
</evidence>
<evidence type="ECO:0000313" key="14">
    <source>
        <dbReference type="Proteomes" id="UP000410492"/>
    </source>
</evidence>
<keyword evidence="14" id="KW-1185">Reference proteome</keyword>
<dbReference type="EC" id="2.3.2.27" evidence="4"/>
<dbReference type="InterPro" id="IPR004162">
    <property type="entry name" value="SINA-like_animal"/>
</dbReference>
<sequence>MAEQTMSSFVEEIMEMNCLSCVICKEVLRPPIMLTQNIGNVCSTCYEEKCELSQMTSLPNEPMEKILKLMKLPCKYKQKGCNETLSYEELLTHQNGCRYRTKLCALFKFTGCEWEGNRNDFATHFKECHGDHVINFENNIFFLETSLRDLHLVKLLIMNKKIYILRMQTNQEKRRLFYMICNVKDEHSSFCEYSVKHKGSSDNYIKTKSKILSSYNIYNEFDENIAVQVDLDALKQISQISDTITNIFKIKTEDSRTENLDEKILHFFECPVCKNYMKPPIYQCQSGHSICNTCRPRLEKCPTCRAIFGTTRNYSLEGLTSGVQYPCLYHDLGCPEAAVATVISRHERECQFKPYSCPFPNCTSTGNYQTMINHLIAFHSDAVIYNGATGYSESFRLDNSSCYTKIFDRKCVIAFNQIFRLSCKRHADHCLWAAEVYGSNIDMKTYVYEVTIVDMRRPEKKFIRTDYCLSDVSEEELSKRCIMFPNSILSSYSNHGMITFHFNIKEK</sequence>
<keyword evidence="6" id="KW-0479">Metal-binding</keyword>
<evidence type="ECO:0000256" key="1">
    <source>
        <dbReference type="ARBA" id="ARBA00000900"/>
    </source>
</evidence>
<evidence type="ECO:0000259" key="12">
    <source>
        <dbReference type="PROSITE" id="PS51081"/>
    </source>
</evidence>
<comment type="similarity">
    <text evidence="3">Belongs to the SINA (Seven in absentia) family.</text>
</comment>
<dbReference type="InterPro" id="IPR013010">
    <property type="entry name" value="Znf_SIAH"/>
</dbReference>
<dbReference type="GO" id="GO:0016567">
    <property type="term" value="P:protein ubiquitination"/>
    <property type="evidence" value="ECO:0007669"/>
    <property type="project" value="UniProtKB-UniPathway"/>
</dbReference>
<dbReference type="OrthoDB" id="620422at2759"/>
<dbReference type="GO" id="GO:0061630">
    <property type="term" value="F:ubiquitin protein ligase activity"/>
    <property type="evidence" value="ECO:0007669"/>
    <property type="project" value="UniProtKB-EC"/>
</dbReference>
<accession>A0A653BQL4</accession>
<feature type="domain" description="SIAH-type" evidence="12">
    <location>
        <begin position="69"/>
        <end position="130"/>
    </location>
</feature>
<keyword evidence="5" id="KW-0808">Transferase</keyword>
<comment type="catalytic activity">
    <reaction evidence="1">
        <text>S-ubiquitinyl-[E2 ubiquitin-conjugating enzyme]-L-cysteine + [acceptor protein]-L-lysine = [E2 ubiquitin-conjugating enzyme]-L-cysteine + N(6)-ubiquitinyl-[acceptor protein]-L-lysine.</text>
        <dbReference type="EC" id="2.3.2.27"/>
    </reaction>
</comment>
<dbReference type="GO" id="GO:0008270">
    <property type="term" value="F:zinc ion binding"/>
    <property type="evidence" value="ECO:0007669"/>
    <property type="project" value="UniProtKB-KW"/>
</dbReference>
<comment type="pathway">
    <text evidence="2">Protein modification; protein ubiquitination.</text>
</comment>
<reference evidence="13 14" key="1">
    <citation type="submission" date="2019-01" db="EMBL/GenBank/DDBJ databases">
        <authorList>
            <person name="Sayadi A."/>
        </authorList>
    </citation>
    <scope>NUCLEOTIDE SEQUENCE [LARGE SCALE GENOMIC DNA]</scope>
</reference>
<dbReference type="GO" id="GO:0043161">
    <property type="term" value="P:proteasome-mediated ubiquitin-dependent protein catabolic process"/>
    <property type="evidence" value="ECO:0007669"/>
    <property type="project" value="TreeGrafter"/>
</dbReference>
<dbReference type="SUPFAM" id="SSF49599">
    <property type="entry name" value="TRAF domain-like"/>
    <property type="match status" value="2"/>
</dbReference>
<dbReference type="GO" id="GO:0005737">
    <property type="term" value="C:cytoplasm"/>
    <property type="evidence" value="ECO:0007669"/>
    <property type="project" value="TreeGrafter"/>
</dbReference>
<organism evidence="13 14">
    <name type="scientific">Callosobruchus maculatus</name>
    <name type="common">Southern cowpea weevil</name>
    <name type="synonym">Pulse bruchid</name>
    <dbReference type="NCBI Taxonomy" id="64391"/>
    <lineage>
        <taxon>Eukaryota</taxon>
        <taxon>Metazoa</taxon>
        <taxon>Ecdysozoa</taxon>
        <taxon>Arthropoda</taxon>
        <taxon>Hexapoda</taxon>
        <taxon>Insecta</taxon>
        <taxon>Pterygota</taxon>
        <taxon>Neoptera</taxon>
        <taxon>Endopterygota</taxon>
        <taxon>Coleoptera</taxon>
        <taxon>Polyphaga</taxon>
        <taxon>Cucujiformia</taxon>
        <taxon>Chrysomeloidea</taxon>
        <taxon>Chrysomelidae</taxon>
        <taxon>Bruchinae</taxon>
        <taxon>Bruchini</taxon>
        <taxon>Callosobruchus</taxon>
    </lineage>
</organism>
<dbReference type="PANTHER" id="PTHR45877">
    <property type="entry name" value="E3 UBIQUITIN-PROTEIN LIGASE SIAH2"/>
    <property type="match status" value="1"/>
</dbReference>
<evidence type="ECO:0000256" key="8">
    <source>
        <dbReference type="ARBA" id="ARBA00022786"/>
    </source>
</evidence>
<gene>
    <name evidence="13" type="ORF">CALMAC_LOCUS2981</name>
</gene>
<evidence type="ECO:0000256" key="3">
    <source>
        <dbReference type="ARBA" id="ARBA00009119"/>
    </source>
</evidence>
<evidence type="ECO:0000256" key="7">
    <source>
        <dbReference type="ARBA" id="ARBA00022771"/>
    </source>
</evidence>
<evidence type="ECO:0000256" key="10">
    <source>
        <dbReference type="PROSITE-ProRule" id="PRU00455"/>
    </source>
</evidence>
<dbReference type="Pfam" id="PF21361">
    <property type="entry name" value="Sina_ZnF"/>
    <property type="match status" value="2"/>
</dbReference>